<evidence type="ECO:0000256" key="6">
    <source>
        <dbReference type="ARBA" id="ARBA00022842"/>
    </source>
</evidence>
<dbReference type="InterPro" id="IPR013116">
    <property type="entry name" value="KARI_N"/>
</dbReference>
<dbReference type="NCBIfam" id="NF004017">
    <property type="entry name" value="PRK05479.1"/>
    <property type="match status" value="1"/>
</dbReference>
<feature type="binding site" evidence="11">
    <location>
        <position position="52"/>
    </location>
    <ligand>
        <name>NADP(+)</name>
        <dbReference type="ChEBI" id="CHEBI:58349"/>
    </ligand>
</feature>
<dbReference type="FunFam" id="3.40.50.720:FF:000023">
    <property type="entry name" value="Ketol-acid reductoisomerase (NADP(+))"/>
    <property type="match status" value="1"/>
</dbReference>
<comment type="caution">
    <text evidence="11">Lacks conserved residue(s) required for the propagation of feature annotation.</text>
</comment>
<evidence type="ECO:0000256" key="10">
    <source>
        <dbReference type="ARBA" id="ARBA00052344"/>
    </source>
</evidence>
<comment type="catalytic activity">
    <reaction evidence="11">
        <text>(2R)-2,3-dihydroxy-3-methylbutanoate + NADP(+) = (2S)-2-acetolactate + NADPH + H(+)</text>
        <dbReference type="Rhea" id="RHEA:22068"/>
        <dbReference type="ChEBI" id="CHEBI:15378"/>
        <dbReference type="ChEBI" id="CHEBI:49072"/>
        <dbReference type="ChEBI" id="CHEBI:57783"/>
        <dbReference type="ChEBI" id="CHEBI:58349"/>
        <dbReference type="ChEBI" id="CHEBI:58476"/>
        <dbReference type="EC" id="1.1.1.86"/>
    </reaction>
</comment>
<feature type="domain" description="KARI C-terminal knotted" evidence="14">
    <location>
        <begin position="182"/>
        <end position="327"/>
    </location>
</feature>
<feature type="binding site" evidence="11">
    <location>
        <begin position="24"/>
        <end position="27"/>
    </location>
    <ligand>
        <name>NADP(+)</name>
        <dbReference type="ChEBI" id="CHEBI:58349"/>
    </ligand>
</feature>
<comment type="caution">
    <text evidence="15">The sequence shown here is derived from an EMBL/GenBank/DDBJ whole genome shotgun (WGS) entry which is preliminary data.</text>
</comment>
<dbReference type="GO" id="GO:0004455">
    <property type="term" value="F:ketol-acid reductoisomerase activity"/>
    <property type="evidence" value="ECO:0007669"/>
    <property type="project" value="UniProtKB-UniRule"/>
</dbReference>
<comment type="cofactor">
    <cofactor evidence="11">
        <name>Mg(2+)</name>
        <dbReference type="ChEBI" id="CHEBI:18420"/>
    </cofactor>
    <text evidence="11">Binds 2 magnesium ions per subunit.</text>
</comment>
<dbReference type="Gene3D" id="6.10.240.10">
    <property type="match status" value="1"/>
</dbReference>
<feature type="binding site" evidence="11 12">
    <location>
        <position position="226"/>
    </location>
    <ligand>
        <name>Mg(2+)</name>
        <dbReference type="ChEBI" id="CHEBI:18420"/>
        <label>2</label>
    </ligand>
</feature>
<comment type="pathway">
    <text evidence="2 11">Amino-acid biosynthesis; L-isoleucine biosynthesis; L-isoleucine from 2-oxobutanoate: step 2/4.</text>
</comment>
<sequence length="328" mass="36030">MKMYYEKDVDLNILKDKTVAVIGYGSQGMAQSRNMHESGLNVVVGLREDGASWKKAKNDGLNVMTVEDAAKAADVIHILIPDEIQGEVYKKSIRDNLEEGNTLSFSHGYNIHFGYINAPENVNITMIAPKGPGAMVRKTYEEGFGVPGLVAVERDYTGNALQIALAMGQGSGLTRAGVLETTFKEETETDLFGEQAVLCGGATELIAAGFQTLVDAGYQPEIAYFETCHELKLIVDLIYAKGFAGMWNDVSNTAEYGGLATRKRIITDETRAEMKKILEEIQTGEFTREWATETNAGSPMLKRLRTIESELQIEKVGAKLRKLCGLQK</sequence>
<comment type="pathway">
    <text evidence="1 11">Amino-acid biosynthesis; L-valine biosynthesis; L-valine from pyruvate: step 2/4.</text>
</comment>
<dbReference type="InterPro" id="IPR014359">
    <property type="entry name" value="KARI_prok"/>
</dbReference>
<evidence type="ECO:0000256" key="3">
    <source>
        <dbReference type="ARBA" id="ARBA00010318"/>
    </source>
</evidence>
<gene>
    <name evidence="11 15" type="primary">ilvC</name>
    <name evidence="15" type="ORF">K8N75_03310</name>
</gene>
<name>A0A8T5UZQ9_9EURY</name>
<dbReference type="NCBIfam" id="NF009940">
    <property type="entry name" value="PRK13403.1"/>
    <property type="match status" value="1"/>
</dbReference>
<dbReference type="InterPro" id="IPR013023">
    <property type="entry name" value="KARI"/>
</dbReference>
<evidence type="ECO:0000256" key="2">
    <source>
        <dbReference type="ARBA" id="ARBA00004885"/>
    </source>
</evidence>
<evidence type="ECO:0000256" key="7">
    <source>
        <dbReference type="ARBA" id="ARBA00023002"/>
    </source>
</evidence>
<evidence type="ECO:0000259" key="13">
    <source>
        <dbReference type="PROSITE" id="PS51850"/>
    </source>
</evidence>
<dbReference type="GO" id="GO:0009097">
    <property type="term" value="P:isoleucine biosynthetic process"/>
    <property type="evidence" value="ECO:0007669"/>
    <property type="project" value="UniProtKB-UniRule"/>
</dbReference>
<comment type="catalytic activity">
    <reaction evidence="9">
        <text>(2R)-2,3-dihydroxy-3-methylbutanoate + NAD(+) = (2S)-2-acetolactate + NADH + H(+)</text>
        <dbReference type="Rhea" id="RHEA:30627"/>
        <dbReference type="ChEBI" id="CHEBI:15378"/>
        <dbReference type="ChEBI" id="CHEBI:49072"/>
        <dbReference type="ChEBI" id="CHEBI:57540"/>
        <dbReference type="ChEBI" id="CHEBI:57945"/>
        <dbReference type="ChEBI" id="CHEBI:58476"/>
        <dbReference type="EC" id="1.1.1.383"/>
    </reaction>
</comment>
<feature type="binding site" evidence="11 12">
    <location>
        <position position="190"/>
    </location>
    <ligand>
        <name>Mg(2+)</name>
        <dbReference type="ChEBI" id="CHEBI:18420"/>
        <label>2</label>
    </ligand>
</feature>
<comment type="similarity">
    <text evidence="3 11 12">Belongs to the ketol-acid reductoisomerase family.</text>
</comment>
<proteinExistence type="inferred from homology"/>
<dbReference type="InterPro" id="IPR000506">
    <property type="entry name" value="KARI_C"/>
</dbReference>
<dbReference type="GO" id="GO:0009099">
    <property type="term" value="P:L-valine biosynthetic process"/>
    <property type="evidence" value="ECO:0007669"/>
    <property type="project" value="UniProtKB-UniRule"/>
</dbReference>
<evidence type="ECO:0000256" key="8">
    <source>
        <dbReference type="ARBA" id="ARBA00023304"/>
    </source>
</evidence>
<feature type="binding site" evidence="11 12">
    <location>
        <position position="190"/>
    </location>
    <ligand>
        <name>Mg(2+)</name>
        <dbReference type="ChEBI" id="CHEBI:18420"/>
        <label>1</label>
    </ligand>
</feature>
<dbReference type="GO" id="GO:0000287">
    <property type="term" value="F:magnesium ion binding"/>
    <property type="evidence" value="ECO:0007669"/>
    <property type="project" value="UniProtKB-UniRule"/>
</dbReference>
<feature type="domain" description="KARI N-terminal Rossmann" evidence="13">
    <location>
        <begin position="1"/>
        <end position="181"/>
    </location>
</feature>
<dbReference type="SUPFAM" id="SSF51735">
    <property type="entry name" value="NAD(P)-binding Rossmann-fold domains"/>
    <property type="match status" value="1"/>
</dbReference>
<dbReference type="InterPro" id="IPR008927">
    <property type="entry name" value="6-PGluconate_DH-like_C_sf"/>
</dbReference>
<feature type="binding site" evidence="11 12">
    <location>
        <position position="230"/>
    </location>
    <ligand>
        <name>Mg(2+)</name>
        <dbReference type="ChEBI" id="CHEBI:18420"/>
        <label>2</label>
    </ligand>
</feature>
<comment type="catalytic activity">
    <reaction evidence="11">
        <text>(2R,3R)-2,3-dihydroxy-3-methylpentanoate + NADP(+) = (S)-2-ethyl-2-hydroxy-3-oxobutanoate + NADPH + H(+)</text>
        <dbReference type="Rhea" id="RHEA:13493"/>
        <dbReference type="ChEBI" id="CHEBI:15378"/>
        <dbReference type="ChEBI" id="CHEBI:49256"/>
        <dbReference type="ChEBI" id="CHEBI:49258"/>
        <dbReference type="ChEBI" id="CHEBI:57783"/>
        <dbReference type="ChEBI" id="CHEBI:58349"/>
        <dbReference type="EC" id="1.1.1.86"/>
    </reaction>
</comment>
<feature type="active site" evidence="11">
    <location>
        <position position="107"/>
    </location>
</feature>
<accession>A0A8T5UZQ9</accession>
<dbReference type="PANTHER" id="PTHR21371">
    <property type="entry name" value="KETOL-ACID REDUCTOISOMERASE, MITOCHONDRIAL"/>
    <property type="match status" value="1"/>
</dbReference>
<dbReference type="GO" id="GO:0050661">
    <property type="term" value="F:NADP binding"/>
    <property type="evidence" value="ECO:0007669"/>
    <property type="project" value="InterPro"/>
</dbReference>
<feature type="binding site" evidence="11 12">
    <location>
        <position position="251"/>
    </location>
    <ligand>
        <name>substrate</name>
    </ligand>
</feature>
<dbReference type="PANTHER" id="PTHR21371:SF1">
    <property type="entry name" value="KETOL-ACID REDUCTOISOMERASE, MITOCHONDRIAL"/>
    <property type="match status" value="1"/>
</dbReference>
<evidence type="ECO:0000259" key="14">
    <source>
        <dbReference type="PROSITE" id="PS51851"/>
    </source>
</evidence>
<feature type="binding site" evidence="11 12">
    <location>
        <position position="194"/>
    </location>
    <ligand>
        <name>Mg(2+)</name>
        <dbReference type="ChEBI" id="CHEBI:18420"/>
        <label>1</label>
    </ligand>
</feature>
<keyword evidence="7 11" id="KW-0560">Oxidoreductase</keyword>
<keyword evidence="6 11" id="KW-0460">Magnesium</keyword>
<evidence type="ECO:0000256" key="9">
    <source>
        <dbReference type="ARBA" id="ARBA00050504"/>
    </source>
</evidence>
<dbReference type="EC" id="1.1.1.86" evidence="11"/>
<comment type="function">
    <text evidence="11">Involved in the biosynthesis of branched-chain amino acids (BCAA). Catalyzes an alkyl-migration followed by a ketol-acid reduction of (S)-2-acetolactate (S2AL) to yield (R)-2,3-dihydroxy-isovalerate. In the isomerase reaction, S2AL is rearranged via a Mg-dependent methyl migration to produce 3-hydroxy-3-methyl-2-ketobutyrate (HMKB). In the reductase reaction, this 2-ketoacid undergoes a metal-dependent reduction by NADPH to yield (R)-2,3-dihydroxy-isovalerate.</text>
</comment>
<dbReference type="Pfam" id="PF01450">
    <property type="entry name" value="KARI_C"/>
    <property type="match status" value="1"/>
</dbReference>
<dbReference type="InterPro" id="IPR036291">
    <property type="entry name" value="NAD(P)-bd_dom_sf"/>
</dbReference>
<keyword evidence="8 11" id="KW-0100">Branched-chain amino acid biosynthesis</keyword>
<dbReference type="PROSITE" id="PS51851">
    <property type="entry name" value="KARI_C"/>
    <property type="match status" value="1"/>
</dbReference>
<dbReference type="RefSeq" id="WP_223790699.1">
    <property type="nucleotide sequence ID" value="NZ_JAIOUQ010000003.1"/>
</dbReference>
<dbReference type="HAMAP" id="MF_00435">
    <property type="entry name" value="IlvC"/>
    <property type="match status" value="1"/>
</dbReference>
<dbReference type="PROSITE" id="PS51850">
    <property type="entry name" value="KARI_N"/>
    <property type="match status" value="1"/>
</dbReference>
<dbReference type="Proteomes" id="UP000825933">
    <property type="component" value="Unassembled WGS sequence"/>
</dbReference>
<dbReference type="SUPFAM" id="SSF48179">
    <property type="entry name" value="6-phosphogluconate dehydrogenase C-terminal domain-like"/>
    <property type="match status" value="1"/>
</dbReference>
<evidence type="ECO:0000256" key="12">
    <source>
        <dbReference type="PROSITE-ProRule" id="PRU01198"/>
    </source>
</evidence>
<dbReference type="Gene3D" id="3.40.50.720">
    <property type="entry name" value="NAD(P)-binding Rossmann-like Domain"/>
    <property type="match status" value="1"/>
</dbReference>
<dbReference type="Pfam" id="PF07991">
    <property type="entry name" value="KARI_N"/>
    <property type="match status" value="1"/>
</dbReference>
<dbReference type="NCBIfam" id="TIGR00465">
    <property type="entry name" value="ilvC"/>
    <property type="match status" value="1"/>
</dbReference>
<evidence type="ECO:0000256" key="5">
    <source>
        <dbReference type="ARBA" id="ARBA00022723"/>
    </source>
</evidence>
<keyword evidence="5 11" id="KW-0479">Metal-binding</keyword>
<evidence type="ECO:0000313" key="16">
    <source>
        <dbReference type="Proteomes" id="UP000825933"/>
    </source>
</evidence>
<feature type="binding site" evidence="11">
    <location>
        <position position="47"/>
    </location>
    <ligand>
        <name>NADP(+)</name>
        <dbReference type="ChEBI" id="CHEBI:58349"/>
    </ligand>
</feature>
<reference evidence="16" key="1">
    <citation type="journal article" date="2022" name="Microbiol. Resour. Announc.">
        <title>Draft Genome Sequence of a Methanogenic Archaeon from West Spitsbergen Permafrost.</title>
        <authorList>
            <person name="Trubitsyn V."/>
            <person name="Rivkina E."/>
            <person name="Shcherbakova V."/>
        </authorList>
    </citation>
    <scope>NUCLEOTIDE SEQUENCE [LARGE SCALE GENOMIC DNA]</scope>
    <source>
        <strain evidence="16">VT</strain>
    </source>
</reference>
<evidence type="ECO:0000256" key="4">
    <source>
        <dbReference type="ARBA" id="ARBA00022605"/>
    </source>
</evidence>
<organism evidence="15 16">
    <name type="scientific">Methanobacterium spitsbergense</name>
    <dbReference type="NCBI Taxonomy" id="2874285"/>
    <lineage>
        <taxon>Archaea</taxon>
        <taxon>Methanobacteriati</taxon>
        <taxon>Methanobacteriota</taxon>
        <taxon>Methanomada group</taxon>
        <taxon>Methanobacteria</taxon>
        <taxon>Methanobacteriales</taxon>
        <taxon>Methanobacteriaceae</taxon>
        <taxon>Methanobacterium</taxon>
    </lineage>
</organism>
<keyword evidence="16" id="KW-1185">Reference proteome</keyword>
<dbReference type="EMBL" id="JAIOUQ010000003">
    <property type="protein sequence ID" value="MBZ2165071.1"/>
    <property type="molecule type" value="Genomic_DNA"/>
</dbReference>
<keyword evidence="11" id="KW-0521">NADP</keyword>
<dbReference type="PIRSF" id="PIRSF000116">
    <property type="entry name" value="IlvC_gammaproteo"/>
    <property type="match status" value="1"/>
</dbReference>
<keyword evidence="4 11" id="KW-0028">Amino-acid biosynthesis</keyword>
<evidence type="ECO:0000256" key="11">
    <source>
        <dbReference type="HAMAP-Rule" id="MF_00435"/>
    </source>
</evidence>
<protein>
    <recommendedName>
        <fullName evidence="11">Ketol-acid reductoisomerase (NADP(+))</fullName>
        <shortName evidence="11">KARI</shortName>
        <ecNumber evidence="11">1.1.1.86</ecNumber>
    </recommendedName>
    <alternativeName>
        <fullName evidence="11">Acetohydroxy-acid isomeroreductase</fullName>
        <shortName evidence="11">AHIR</shortName>
    </alternativeName>
    <alternativeName>
        <fullName evidence="11">Alpha-keto-beta-hydroxylacyl reductoisomerase</fullName>
    </alternativeName>
</protein>
<evidence type="ECO:0000313" key="15">
    <source>
        <dbReference type="EMBL" id="MBZ2165071.1"/>
    </source>
</evidence>
<comment type="catalytic activity">
    <reaction evidence="10">
        <text>(2R)-2,3-dihydroxy-3-methylbutanoate + NADP(+) = (2S)-2-acetolactate + NADPH + H(+)</text>
        <dbReference type="Rhea" id="RHEA:22068"/>
        <dbReference type="ChEBI" id="CHEBI:15378"/>
        <dbReference type="ChEBI" id="CHEBI:49072"/>
        <dbReference type="ChEBI" id="CHEBI:57783"/>
        <dbReference type="ChEBI" id="CHEBI:58349"/>
        <dbReference type="ChEBI" id="CHEBI:58476"/>
        <dbReference type="EC" id="1.1.1.383"/>
    </reaction>
</comment>
<feature type="binding site" evidence="11">
    <location>
        <position position="133"/>
    </location>
    <ligand>
        <name>NADP(+)</name>
        <dbReference type="ChEBI" id="CHEBI:58349"/>
    </ligand>
</feature>
<evidence type="ECO:0000256" key="1">
    <source>
        <dbReference type="ARBA" id="ARBA00004864"/>
    </source>
</evidence>
<dbReference type="AlphaFoldDB" id="A0A8T5UZQ9"/>